<feature type="compositionally biased region" description="Basic and acidic residues" evidence="1">
    <location>
        <begin position="81"/>
        <end position="94"/>
    </location>
</feature>
<organism evidence="2 3">
    <name type="scientific">Tanacetum coccineum</name>
    <dbReference type="NCBI Taxonomy" id="301880"/>
    <lineage>
        <taxon>Eukaryota</taxon>
        <taxon>Viridiplantae</taxon>
        <taxon>Streptophyta</taxon>
        <taxon>Embryophyta</taxon>
        <taxon>Tracheophyta</taxon>
        <taxon>Spermatophyta</taxon>
        <taxon>Magnoliopsida</taxon>
        <taxon>eudicotyledons</taxon>
        <taxon>Gunneridae</taxon>
        <taxon>Pentapetalae</taxon>
        <taxon>asterids</taxon>
        <taxon>campanulids</taxon>
        <taxon>Asterales</taxon>
        <taxon>Asteraceae</taxon>
        <taxon>Asteroideae</taxon>
        <taxon>Anthemideae</taxon>
        <taxon>Anthemidinae</taxon>
        <taxon>Tanacetum</taxon>
    </lineage>
</organism>
<evidence type="ECO:0000313" key="3">
    <source>
        <dbReference type="Proteomes" id="UP001151760"/>
    </source>
</evidence>
<comment type="caution">
    <text evidence="2">The sequence shown here is derived from an EMBL/GenBank/DDBJ whole genome shotgun (WGS) entry which is preliminary data.</text>
</comment>
<proteinExistence type="predicted"/>
<keyword evidence="3" id="KW-1185">Reference proteome</keyword>
<dbReference type="EMBL" id="BQNB010017304">
    <property type="protein sequence ID" value="GJT61619.1"/>
    <property type="molecule type" value="Genomic_DNA"/>
</dbReference>
<reference evidence="2" key="2">
    <citation type="submission" date="2022-01" db="EMBL/GenBank/DDBJ databases">
        <authorList>
            <person name="Yamashiro T."/>
            <person name="Shiraishi A."/>
            <person name="Satake H."/>
            <person name="Nakayama K."/>
        </authorList>
    </citation>
    <scope>NUCLEOTIDE SEQUENCE</scope>
</reference>
<feature type="region of interest" description="Disordered" evidence="1">
    <location>
        <begin position="71"/>
        <end position="94"/>
    </location>
</feature>
<protein>
    <submittedName>
        <fullName evidence="2">Uncharacterized protein</fullName>
    </submittedName>
</protein>
<name>A0ABQ5FEN2_9ASTR</name>
<reference evidence="2" key="1">
    <citation type="journal article" date="2022" name="Int. J. Mol. Sci.">
        <title>Draft Genome of Tanacetum Coccineum: Genomic Comparison of Closely Related Tanacetum-Family Plants.</title>
        <authorList>
            <person name="Yamashiro T."/>
            <person name="Shiraishi A."/>
            <person name="Nakayama K."/>
            <person name="Satake H."/>
        </authorList>
    </citation>
    <scope>NUCLEOTIDE SEQUENCE</scope>
</reference>
<dbReference type="Proteomes" id="UP001151760">
    <property type="component" value="Unassembled WGS sequence"/>
</dbReference>
<evidence type="ECO:0000313" key="2">
    <source>
        <dbReference type="EMBL" id="GJT61619.1"/>
    </source>
</evidence>
<sequence>MQARGTKVSFLGTYDKQSLTNTAYKIDCNTKRSKESGRVATMEAITLGNMTLFANKGVDKTPKDFPKRGYGLEYSTKKKAGREGEDSKFDEEWS</sequence>
<gene>
    <name evidence="2" type="ORF">Tco_1005152</name>
</gene>
<accession>A0ABQ5FEN2</accession>
<evidence type="ECO:0000256" key="1">
    <source>
        <dbReference type="SAM" id="MobiDB-lite"/>
    </source>
</evidence>